<dbReference type="AlphaFoldDB" id="A6GHQ9"/>
<dbReference type="SUPFAM" id="SSF53901">
    <property type="entry name" value="Thiolase-like"/>
    <property type="match status" value="2"/>
</dbReference>
<dbReference type="Gene3D" id="3.40.47.10">
    <property type="match status" value="1"/>
</dbReference>
<dbReference type="CDD" id="cd00829">
    <property type="entry name" value="SCP-x_thiolase"/>
    <property type="match status" value="1"/>
</dbReference>
<evidence type="ECO:0000259" key="1">
    <source>
        <dbReference type="Pfam" id="PF00108"/>
    </source>
</evidence>
<evidence type="ECO:0000313" key="4">
    <source>
        <dbReference type="Proteomes" id="UP000005801"/>
    </source>
</evidence>
<dbReference type="InterPro" id="IPR002155">
    <property type="entry name" value="Thiolase"/>
</dbReference>
<dbReference type="OrthoDB" id="9785768at2"/>
<dbReference type="PANTHER" id="PTHR42870">
    <property type="entry name" value="ACETYL-COA C-ACETYLTRANSFERASE"/>
    <property type="match status" value="1"/>
</dbReference>
<gene>
    <name evidence="3" type="ORF">PPSIR1_17225</name>
</gene>
<dbReference type="NCBIfam" id="NF004936">
    <property type="entry name" value="PRK06289.1"/>
    <property type="match status" value="1"/>
</dbReference>
<organism evidence="3 4">
    <name type="scientific">Plesiocystis pacifica SIR-1</name>
    <dbReference type="NCBI Taxonomy" id="391625"/>
    <lineage>
        <taxon>Bacteria</taxon>
        <taxon>Pseudomonadati</taxon>
        <taxon>Myxococcota</taxon>
        <taxon>Polyangia</taxon>
        <taxon>Nannocystales</taxon>
        <taxon>Nannocystaceae</taxon>
        <taxon>Plesiocystis</taxon>
    </lineage>
</organism>
<dbReference type="InterPro" id="IPR055140">
    <property type="entry name" value="Thiolase_C_2"/>
</dbReference>
<dbReference type="Proteomes" id="UP000005801">
    <property type="component" value="Unassembled WGS sequence"/>
</dbReference>
<name>A6GHQ9_9BACT</name>
<dbReference type="PIRSF" id="PIRSF000429">
    <property type="entry name" value="Ac-CoA_Ac_transf"/>
    <property type="match status" value="1"/>
</dbReference>
<evidence type="ECO:0000259" key="2">
    <source>
        <dbReference type="Pfam" id="PF22691"/>
    </source>
</evidence>
<dbReference type="eggNOG" id="COG0183">
    <property type="taxonomic scope" value="Bacteria"/>
</dbReference>
<dbReference type="InterPro" id="IPR016039">
    <property type="entry name" value="Thiolase-like"/>
</dbReference>
<dbReference type="InterPro" id="IPR020616">
    <property type="entry name" value="Thiolase_N"/>
</dbReference>
<dbReference type="GO" id="GO:0003985">
    <property type="term" value="F:acetyl-CoA C-acetyltransferase activity"/>
    <property type="evidence" value="ECO:0007669"/>
    <property type="project" value="UniProtKB-EC"/>
</dbReference>
<keyword evidence="4" id="KW-1185">Reference proteome</keyword>
<feature type="domain" description="Thiolase C-terminal" evidence="2">
    <location>
        <begin position="289"/>
        <end position="410"/>
    </location>
</feature>
<accession>A6GHQ9</accession>
<keyword evidence="3" id="KW-0808">Transferase</keyword>
<reference evidence="3 4" key="1">
    <citation type="submission" date="2007-06" db="EMBL/GenBank/DDBJ databases">
        <authorList>
            <person name="Shimkets L."/>
            <person name="Ferriera S."/>
            <person name="Johnson J."/>
            <person name="Kravitz S."/>
            <person name="Beeson K."/>
            <person name="Sutton G."/>
            <person name="Rogers Y.-H."/>
            <person name="Friedman R."/>
            <person name="Frazier M."/>
            <person name="Venter J.C."/>
        </authorList>
    </citation>
    <scope>NUCLEOTIDE SEQUENCE [LARGE SCALE GENOMIC DNA]</scope>
    <source>
        <strain evidence="3 4">SIR-1</strain>
    </source>
</reference>
<dbReference type="STRING" id="391625.PPSIR1_17225"/>
<dbReference type="EC" id="2.3.1.9" evidence="3"/>
<dbReference type="EMBL" id="ABCS01000123">
    <property type="protein sequence ID" value="EDM74601.1"/>
    <property type="molecule type" value="Genomic_DNA"/>
</dbReference>
<feature type="domain" description="Thiolase N-terminal" evidence="1">
    <location>
        <begin position="8"/>
        <end position="233"/>
    </location>
</feature>
<evidence type="ECO:0000313" key="3">
    <source>
        <dbReference type="EMBL" id="EDM74601.1"/>
    </source>
</evidence>
<keyword evidence="3" id="KW-0012">Acyltransferase</keyword>
<dbReference type="PANTHER" id="PTHR42870:SF1">
    <property type="entry name" value="NON-SPECIFIC LIPID-TRANSFER PROTEIN-LIKE 2"/>
    <property type="match status" value="1"/>
</dbReference>
<dbReference type="Pfam" id="PF22691">
    <property type="entry name" value="Thiolase_C_1"/>
    <property type="match status" value="1"/>
</dbReference>
<sequence>MRPVYVLGGAQTDFARHWTREGLGLIDGMREAIEGTLEAAQVDAEQVQSVHVGNFAAERFADQGHLGGLVVEACPALEGRPSARHEAACASGSVALLAARAQLLAGIGDVALVLGVELMRNVPGRLAAQHLAPAAWAPHETEGVDFLWPQVFSDLAEVYARRYGLERAHLVALARQAFANAKRNPRAQTRKWTVGEAELAEDDAKNPVVAGRTRRYDCSQITDGAAGLILASEAFARDWASRRGVSLDAVPRILGVGHRTARMSFRGKLADAEASGSPYVFPQVRGCITDALGQAGLDSWAGLDLVETHDCFTSTFYMAIDHFGLTPPGRSGEAIDAGVVAPGGACPFNPSGGLIGLGHPVGATGVRMVLDLARQVRGEAGDCQVPGAKRAASLNIGGSATTSVCVVVGRG</sequence>
<protein>
    <submittedName>
        <fullName evidence="3">Acetyl-CoA acetyltransferase</fullName>
        <ecNumber evidence="3">2.3.1.9</ecNumber>
    </submittedName>
</protein>
<dbReference type="Pfam" id="PF00108">
    <property type="entry name" value="Thiolase_N"/>
    <property type="match status" value="1"/>
</dbReference>
<proteinExistence type="predicted"/>
<comment type="caution">
    <text evidence="3">The sequence shown here is derived from an EMBL/GenBank/DDBJ whole genome shotgun (WGS) entry which is preliminary data.</text>
</comment>
<dbReference type="RefSeq" id="WP_006976245.1">
    <property type="nucleotide sequence ID" value="NZ_ABCS01000123.1"/>
</dbReference>